<dbReference type="Proteomes" id="UP000006718">
    <property type="component" value="Chromosome 3"/>
</dbReference>
<dbReference type="Proteomes" id="UP000006718">
    <property type="component" value="Chromosome 17"/>
</dbReference>
<reference evidence="2" key="1">
    <citation type="journal article" date="2007" name="Science">
        <title>Evolutionary and biomedical insights from the rhesus macaque genome.</title>
        <authorList>
            <person name="Gibbs R.A."/>
            <person name="Rogers J."/>
            <person name="Katze M.G."/>
            <person name="Bumgarner R."/>
            <person name="Weinstock G.M."/>
            <person name="Mardis E.R."/>
            <person name="Remington K.A."/>
            <person name="Strausberg R.L."/>
            <person name="Venter J.C."/>
            <person name="Wilson R.K."/>
            <person name="Batzer M.A."/>
            <person name="Bustamante C.D."/>
            <person name="Eichler E.E."/>
            <person name="Hahn M.W."/>
            <person name="Hardison R.C."/>
            <person name="Makova K.D."/>
            <person name="Miller W."/>
            <person name="Milosavljevic A."/>
            <person name="Palermo R.E."/>
            <person name="Siepel A."/>
            <person name="Sikela J.M."/>
            <person name="Attaway T."/>
            <person name="Bell S."/>
            <person name="Bernard K.E."/>
            <person name="Buhay C.J."/>
            <person name="Chandrabose M.N."/>
            <person name="Dao M."/>
            <person name="Davis C."/>
            <person name="Delehaunty K.D."/>
            <person name="Ding Y."/>
            <person name="Dinh H.H."/>
            <person name="Dugan-Rocha S."/>
            <person name="Fulton L.A."/>
            <person name="Gabisi R.A."/>
            <person name="Garner T.T."/>
            <person name="Godfrey J."/>
            <person name="Hawes A.C."/>
            <person name="Hernandez J."/>
            <person name="Hines S."/>
            <person name="Holder M."/>
            <person name="Hume J."/>
            <person name="Jhangiani S.N."/>
            <person name="Joshi V."/>
            <person name="Khan Z.M."/>
            <person name="Kirkness E.F."/>
            <person name="Cree A."/>
            <person name="Fowler R.G."/>
            <person name="Lee S."/>
            <person name="Lewis L.R."/>
            <person name="Li Z."/>
            <person name="Liu Y.-S."/>
            <person name="Moore S.M."/>
            <person name="Muzny D."/>
            <person name="Nazareth L.V."/>
            <person name="Ngo D.N."/>
            <person name="Okwuonu G.O."/>
            <person name="Pai G."/>
            <person name="Parker D."/>
            <person name="Paul H.A."/>
            <person name="Pfannkoch C."/>
            <person name="Pohl C.S."/>
            <person name="Rogers Y.-H.C."/>
            <person name="Ruiz S.J."/>
            <person name="Sabo A."/>
            <person name="Santibanez J."/>
            <person name="Schneider B.W."/>
            <person name="Smith S.M."/>
            <person name="Sodergren E."/>
            <person name="Svatek A.F."/>
            <person name="Utterback T.R."/>
            <person name="Vattathil S."/>
            <person name="Warren W."/>
            <person name="White C.S."/>
            <person name="Chinwalla A.T."/>
            <person name="Feng Y."/>
            <person name="Halpern A.L."/>
            <person name="Hillier L.W."/>
            <person name="Huang X."/>
            <person name="Minx P."/>
            <person name="Nelson J.O."/>
            <person name="Pepin K.H."/>
            <person name="Qin X."/>
            <person name="Sutton G.G."/>
            <person name="Venter E."/>
            <person name="Walenz B.P."/>
            <person name="Wallis J.W."/>
            <person name="Worley K.C."/>
            <person name="Yang S.-P."/>
            <person name="Jones S.M."/>
            <person name="Marra M.A."/>
            <person name="Rocchi M."/>
            <person name="Schein J.E."/>
            <person name="Baertsch R."/>
            <person name="Clarke L."/>
            <person name="Csuros M."/>
            <person name="Glasscock J."/>
            <person name="Harris R.A."/>
            <person name="Havlak P."/>
            <person name="Jackson A.R."/>
            <person name="Jiang H."/>
            <person name="Liu Y."/>
            <person name="Messina D.N."/>
            <person name="Shen Y."/>
            <person name="Song H.X.-Z."/>
            <person name="Wylie T."/>
            <person name="Zhang L."/>
            <person name="Birney E."/>
            <person name="Han K."/>
            <person name="Konkel M.K."/>
            <person name="Lee J."/>
            <person name="Smit A.F.A."/>
            <person name="Ullmer B."/>
            <person name="Wang H."/>
            <person name="Xing J."/>
            <person name="Burhans R."/>
            <person name="Cheng Z."/>
            <person name="Karro J.E."/>
            <person name="Ma J."/>
            <person name="Raney B."/>
            <person name="She X."/>
            <person name="Cox M.J."/>
            <person name="Demuth J.P."/>
            <person name="Dumas L.J."/>
            <person name="Han S.-G."/>
            <person name="Hopkins J."/>
            <person name="Karimpour-Fard A."/>
            <person name="Kim Y.H."/>
            <person name="Pollack J.R."/>
            <person name="Vinar T."/>
            <person name="Addo-Quaye C."/>
            <person name="Degenhardt J."/>
            <person name="Denby A."/>
            <person name="Hubisz M.J."/>
            <person name="Indap A."/>
            <person name="Kosiol C."/>
            <person name="Lahn B.T."/>
            <person name="Lawson H.A."/>
            <person name="Marklein A."/>
            <person name="Nielsen R."/>
            <person name="Vallender E.J."/>
            <person name="Clark A.G."/>
            <person name="Ferguson B."/>
            <person name="Hernandez R.D."/>
            <person name="Hirani K."/>
            <person name="Kehrer-Sawatzki H."/>
            <person name="Kolb J."/>
            <person name="Patil S."/>
            <person name="Pu L.-L."/>
            <person name="Ren Y."/>
            <person name="Smith D.G."/>
            <person name="Wheeler D.A."/>
            <person name="Schenck I."/>
            <person name="Ball E.V."/>
            <person name="Chen R."/>
            <person name="Cooper D.N."/>
            <person name="Giardine B."/>
            <person name="Hsu F."/>
            <person name="Kent W.J."/>
            <person name="Lesk A."/>
            <person name="Nelson D.L."/>
            <person name="O'brien W.E."/>
            <person name="Pruefer K."/>
            <person name="Stenson P.D."/>
            <person name="Wallace J.C."/>
            <person name="Ke H."/>
            <person name="Liu X.-M."/>
            <person name="Wang P."/>
            <person name="Xiang A.P."/>
            <person name="Yang F."/>
            <person name="Barber G.P."/>
            <person name="Haussler D."/>
            <person name="Karolchik D."/>
            <person name="Kern A.D."/>
            <person name="Kuhn R.M."/>
            <person name="Smith K.E."/>
            <person name="Zwieg A.S."/>
        </authorList>
    </citation>
    <scope>NUCLEOTIDE SEQUENCE [LARGE SCALE GENOMIC DNA]</scope>
    <source>
        <strain evidence="2">17573</strain>
    </source>
</reference>
<dbReference type="VEuPathDB" id="HostDB:ENSMMUG00000053203"/>
<dbReference type="Ensembl" id="ENSMMUT00000073047.2">
    <property type="protein sequence ID" value="ENSMMUP00000055098.2"/>
    <property type="gene ID" value="ENSMMUG00000062735.1"/>
</dbReference>
<organism evidence="1 2">
    <name type="scientific">Macaca mulatta</name>
    <name type="common">Rhesus macaque</name>
    <dbReference type="NCBI Taxonomy" id="9544"/>
    <lineage>
        <taxon>Eukaryota</taxon>
        <taxon>Metazoa</taxon>
        <taxon>Chordata</taxon>
        <taxon>Craniata</taxon>
        <taxon>Vertebrata</taxon>
        <taxon>Euteleostomi</taxon>
        <taxon>Mammalia</taxon>
        <taxon>Eutheria</taxon>
        <taxon>Euarchontoglires</taxon>
        <taxon>Primates</taxon>
        <taxon>Haplorrhini</taxon>
        <taxon>Catarrhini</taxon>
        <taxon>Cercopithecidae</taxon>
        <taxon>Cercopithecinae</taxon>
        <taxon>Macaca</taxon>
    </lineage>
</organism>
<dbReference type="AlphaFoldDB" id="A0A1D5R462"/>
<keyword evidence="2" id="KW-1185">Reference proteome</keyword>
<accession>A0A1D5R462</accession>
<sequence length="126" mass="13678">MGENKENMEPKGNCSESTKILGYCEQMGWRGALLSYRRNGLVVKIKHKSNLFELSTVSNGDLLAGLAIPGPKALHGLHNIHAFFHFAKDHMLAIQPLSLGSADEKLGTICVGSSICHGQDARTCML</sequence>
<dbReference type="VEuPathDB" id="HostDB:ENSMMUG00000062735"/>
<evidence type="ECO:0000313" key="1">
    <source>
        <dbReference type="Ensembl" id="ENSMMUP00000055098.2"/>
    </source>
</evidence>
<reference evidence="1" key="2">
    <citation type="submission" date="2018-06" db="EMBL/GenBank/DDBJ databases">
        <authorList>
            <person name="Dutcher S."/>
            <person name="Fulton R."/>
            <person name="Lindsay T."/>
        </authorList>
    </citation>
    <scope>NUCLEOTIDE SEQUENCE [LARGE SCALE GENOMIC DNA]</scope>
    <source>
        <strain evidence="1">17573</strain>
    </source>
</reference>
<dbReference type="OMA" id="FHNIRAR"/>
<proteinExistence type="predicted"/>
<reference evidence="1" key="4">
    <citation type="submission" date="2025-05" db="UniProtKB">
        <authorList>
            <consortium name="Ensembl"/>
        </authorList>
    </citation>
    <scope>IDENTIFICATION</scope>
    <source>
        <strain evidence="1">17573</strain>
    </source>
</reference>
<dbReference type="GeneTree" id="ENSGT00400000022973"/>
<name>A0A1D5R462_MACMU</name>
<dbReference type="Ensembl" id="ENSMMUT00000099460.1">
    <property type="protein sequence ID" value="ENSMMUP00000074886.1"/>
    <property type="gene ID" value="ENSMMUG00000053203.1"/>
</dbReference>
<reference evidence="1" key="3">
    <citation type="submission" date="2019-01" db="EMBL/GenBank/DDBJ databases">
        <authorList>
            <person name="Graves T."/>
            <person name="Eichler E.E."/>
            <person name="Wilson R.K."/>
        </authorList>
    </citation>
    <scope>NUCLEOTIDE SEQUENCE [LARGE SCALE GENOMIC DNA]</scope>
    <source>
        <strain evidence="1">17573</strain>
    </source>
</reference>
<dbReference type="Bgee" id="ENSMMUG00000053203">
    <property type="expression patterns" value="Expressed in spermatocyte and 21 other cell types or tissues"/>
</dbReference>
<evidence type="ECO:0000313" key="2">
    <source>
        <dbReference type="Proteomes" id="UP000006718"/>
    </source>
</evidence>
<protein>
    <submittedName>
        <fullName evidence="1">Uncharacterized protein</fullName>
    </submittedName>
</protein>